<evidence type="ECO:0000313" key="3">
    <source>
        <dbReference type="Proteomes" id="UP000005953"/>
    </source>
</evidence>
<dbReference type="OrthoDB" id="5417595at2"/>
<dbReference type="GO" id="GO:0016787">
    <property type="term" value="F:hydrolase activity"/>
    <property type="evidence" value="ECO:0007669"/>
    <property type="project" value="UniProtKB-KW"/>
</dbReference>
<dbReference type="EMBL" id="AAOE01000019">
    <property type="protein sequence ID" value="EAR08565.1"/>
    <property type="molecule type" value="Genomic_DNA"/>
</dbReference>
<dbReference type="PROSITE" id="PS51462">
    <property type="entry name" value="NUDIX"/>
    <property type="match status" value="1"/>
</dbReference>
<dbReference type="RefSeq" id="WP_008043108.1">
    <property type="nucleotide sequence ID" value="NZ_CH724150.1"/>
</dbReference>
<protein>
    <submittedName>
        <fullName evidence="2">NUDIX hydrolase</fullName>
    </submittedName>
</protein>
<dbReference type="Gene3D" id="2.20.70.10">
    <property type="match status" value="1"/>
</dbReference>
<dbReference type="InterPro" id="IPR015797">
    <property type="entry name" value="NUDIX_hydrolase-like_dom_sf"/>
</dbReference>
<feature type="domain" description="Nudix hydrolase" evidence="1">
    <location>
        <begin position="36"/>
        <end position="160"/>
    </location>
</feature>
<sequence length="176" mass="20199">MNFCSECGHPVTVKTPPGDHLPRFVCEHCDAIHYRNPRIITGTVPVAPDGRILLCRRNIEPRKNFWTLPAGFMENGETTVQGALRETDEESMVRGENPVLISVISLPAFDQVHMFYRVDMPDFNYGTTAESNAVDLYHLDDIPWPDIAFRTVERTLKHYLELQTQPFYVLNDHIDI</sequence>
<dbReference type="Pfam" id="PF00293">
    <property type="entry name" value="NUDIX"/>
    <property type="match status" value="1"/>
</dbReference>
<evidence type="ECO:0000259" key="1">
    <source>
        <dbReference type="PROSITE" id="PS51462"/>
    </source>
</evidence>
<comment type="caution">
    <text evidence="2">The sequence shown here is derived from an EMBL/GenBank/DDBJ whole genome shotgun (WGS) entry which is preliminary data.</text>
</comment>
<proteinExistence type="predicted"/>
<evidence type="ECO:0000313" key="2">
    <source>
        <dbReference type="EMBL" id="EAR08565.1"/>
    </source>
</evidence>
<name>A4BH66_9GAMM</name>
<dbReference type="AlphaFoldDB" id="A4BH66"/>
<dbReference type="InterPro" id="IPR029401">
    <property type="entry name" value="Nudix_N"/>
</dbReference>
<dbReference type="SUPFAM" id="SSF55811">
    <property type="entry name" value="Nudix"/>
    <property type="match status" value="1"/>
</dbReference>
<keyword evidence="2" id="KW-0378">Hydrolase</keyword>
<gene>
    <name evidence="2" type="ORF">MED297_15125</name>
</gene>
<reference evidence="2 3" key="1">
    <citation type="submission" date="2006-02" db="EMBL/GenBank/DDBJ databases">
        <authorList>
            <person name="Pinhassi J."/>
            <person name="Pedros-Alio C."/>
            <person name="Ferriera S."/>
            <person name="Johnson J."/>
            <person name="Kravitz S."/>
            <person name="Halpern A."/>
            <person name="Remington K."/>
            <person name="Beeson K."/>
            <person name="Tran B."/>
            <person name="Rogers Y.-H."/>
            <person name="Friedman R."/>
            <person name="Venter J.C."/>
        </authorList>
    </citation>
    <scope>NUCLEOTIDE SEQUENCE [LARGE SCALE GENOMIC DNA]</scope>
    <source>
        <strain evidence="2 3">MED297</strain>
    </source>
</reference>
<dbReference type="Proteomes" id="UP000005953">
    <property type="component" value="Unassembled WGS sequence"/>
</dbReference>
<organism evidence="2 3">
    <name type="scientific">Reinekea blandensis MED297</name>
    <dbReference type="NCBI Taxonomy" id="314283"/>
    <lineage>
        <taxon>Bacteria</taxon>
        <taxon>Pseudomonadati</taxon>
        <taxon>Pseudomonadota</taxon>
        <taxon>Gammaproteobacteria</taxon>
        <taxon>Oceanospirillales</taxon>
        <taxon>Saccharospirillaceae</taxon>
        <taxon>Reinekea</taxon>
    </lineage>
</organism>
<dbReference type="PANTHER" id="PTHR43222:SF2">
    <property type="entry name" value="NUDIX HYDROLASE 23, CHLOROPLASTIC"/>
    <property type="match status" value="1"/>
</dbReference>
<dbReference type="HOGENOM" id="CLU_037162_16_1_6"/>
<dbReference type="PANTHER" id="PTHR43222">
    <property type="entry name" value="NUDIX HYDROLASE 23"/>
    <property type="match status" value="1"/>
</dbReference>
<dbReference type="InterPro" id="IPR000086">
    <property type="entry name" value="NUDIX_hydrolase_dom"/>
</dbReference>
<dbReference type="Gene3D" id="3.90.79.10">
    <property type="entry name" value="Nucleoside Triphosphate Pyrophosphohydrolase"/>
    <property type="match status" value="1"/>
</dbReference>
<keyword evidence="3" id="KW-1185">Reference proteome</keyword>
<accession>A4BH66</accession>
<dbReference type="Pfam" id="PF14803">
    <property type="entry name" value="Zn_ribbon_Nudix"/>
    <property type="match status" value="1"/>
</dbReference>
<dbReference type="STRING" id="314283.MED297_15125"/>